<dbReference type="Proteomes" id="UP001596405">
    <property type="component" value="Unassembled WGS sequence"/>
</dbReference>
<evidence type="ECO:0000256" key="4">
    <source>
        <dbReference type="ARBA" id="ARBA00023295"/>
    </source>
</evidence>
<evidence type="ECO:0000256" key="3">
    <source>
        <dbReference type="ARBA" id="ARBA00022801"/>
    </source>
</evidence>
<feature type="chain" id="PRO_5047501368" description="mannan endo-1,4-beta-mannosidase" evidence="5">
    <location>
        <begin position="21"/>
        <end position="438"/>
    </location>
</feature>
<proteinExistence type="predicted"/>
<dbReference type="PANTHER" id="PTHR31451:SF40">
    <property type="entry name" value="GLYCOSIDE HYDROLASE FAMILY 5 DOMAIN-CONTAINING PROTEIN"/>
    <property type="match status" value="1"/>
</dbReference>
<accession>A0ABW2DQJ4</accession>
<dbReference type="RefSeq" id="WP_066625199.1">
    <property type="nucleotide sequence ID" value="NZ_JBHSYQ010000008.1"/>
</dbReference>
<protein>
    <recommendedName>
        <fullName evidence="2">mannan endo-1,4-beta-mannosidase</fullName>
        <ecNumber evidence="2">3.2.1.78</ecNumber>
    </recommendedName>
</protein>
<dbReference type="PANTHER" id="PTHR31451">
    <property type="match status" value="1"/>
</dbReference>
<evidence type="ECO:0000259" key="6">
    <source>
        <dbReference type="Pfam" id="PF26410"/>
    </source>
</evidence>
<dbReference type="EMBL" id="JBHSYQ010000008">
    <property type="protein sequence ID" value="MFC6998847.1"/>
    <property type="molecule type" value="Genomic_DNA"/>
</dbReference>
<reference evidence="8" key="1">
    <citation type="journal article" date="2019" name="Int. J. Syst. Evol. Microbiol.">
        <title>The Global Catalogue of Microorganisms (GCM) 10K type strain sequencing project: providing services to taxonomists for standard genome sequencing and annotation.</title>
        <authorList>
            <consortium name="The Broad Institute Genomics Platform"/>
            <consortium name="The Broad Institute Genome Sequencing Center for Infectious Disease"/>
            <person name="Wu L."/>
            <person name="Ma J."/>
        </authorList>
    </citation>
    <scope>NUCLEOTIDE SEQUENCE [LARGE SCALE GENOMIC DNA]</scope>
    <source>
        <strain evidence="8">CGMCC 4.7393</strain>
    </source>
</reference>
<dbReference type="SUPFAM" id="SSF51445">
    <property type="entry name" value="(Trans)glycosidases"/>
    <property type="match status" value="1"/>
</dbReference>
<evidence type="ECO:0000256" key="1">
    <source>
        <dbReference type="ARBA" id="ARBA00001678"/>
    </source>
</evidence>
<dbReference type="InterPro" id="IPR045053">
    <property type="entry name" value="MAN-like"/>
</dbReference>
<dbReference type="InterPro" id="IPR017853">
    <property type="entry name" value="GH"/>
</dbReference>
<feature type="signal peptide" evidence="5">
    <location>
        <begin position="1"/>
        <end position="20"/>
    </location>
</feature>
<dbReference type="EC" id="3.2.1.78" evidence="2"/>
<gene>
    <name evidence="7" type="ORF">ACFQHR_14515</name>
</gene>
<evidence type="ECO:0000313" key="7">
    <source>
        <dbReference type="EMBL" id="MFC6998847.1"/>
    </source>
</evidence>
<sequence>MKKAILLLALLLSFLPKIQAQRSSEFVTTNGQQFMLNGKPYYYIGTNYWYGGLLGSTGQGGDRARLLQELDFLKKNGITNLRILAGAEGPNNQPYRVTPALQLSPGVYNDTLLTGLDFLLAEMAKRDMKAVLFLNNSWEWSGGFSQYLDWNGRGPIPYPLDTNDWPRFMNFVGQFHQCEPCKEQFANHVRFMLSRTNQITGKKYTEDPTIMSWQVANEPRAFSMENVPNYSKWIKSTAALIKSLDKNHLVSTGSEGSWGSEYSMEVFKEVHKDLNIDYLTMHIWPGNWGWLDRKNIAGTIDNALVKTEEYMDQHVEAAKELNKPLVMEEFGLPRDNFKFTLDDKTTFRDKYYQFVFERVLNSAKKGGPLVGANFWAFNGTARPHPTRHFWKPGDPLMGDPPQEEQGLYGVFDVDTTVPLVKKYAKAVSKAGKKQKVKK</sequence>
<comment type="caution">
    <text evidence="7">The sequence shown here is derived from an EMBL/GenBank/DDBJ whole genome shotgun (WGS) entry which is preliminary data.</text>
</comment>
<dbReference type="InterPro" id="IPR001547">
    <property type="entry name" value="Glyco_hydro_5"/>
</dbReference>
<organism evidence="7 8">
    <name type="scientific">Rufibacter roseus</name>
    <dbReference type="NCBI Taxonomy" id="1567108"/>
    <lineage>
        <taxon>Bacteria</taxon>
        <taxon>Pseudomonadati</taxon>
        <taxon>Bacteroidota</taxon>
        <taxon>Cytophagia</taxon>
        <taxon>Cytophagales</taxon>
        <taxon>Hymenobacteraceae</taxon>
        <taxon>Rufibacter</taxon>
    </lineage>
</organism>
<dbReference type="Pfam" id="PF26410">
    <property type="entry name" value="GH5_mannosidase"/>
    <property type="match status" value="1"/>
</dbReference>
<keyword evidence="3" id="KW-0378">Hydrolase</keyword>
<evidence type="ECO:0000256" key="5">
    <source>
        <dbReference type="SAM" id="SignalP"/>
    </source>
</evidence>
<evidence type="ECO:0000313" key="8">
    <source>
        <dbReference type="Proteomes" id="UP001596405"/>
    </source>
</evidence>
<dbReference type="Gene3D" id="3.20.20.80">
    <property type="entry name" value="Glycosidases"/>
    <property type="match status" value="1"/>
</dbReference>
<evidence type="ECO:0000256" key="2">
    <source>
        <dbReference type="ARBA" id="ARBA00012706"/>
    </source>
</evidence>
<comment type="catalytic activity">
    <reaction evidence="1">
        <text>Random hydrolysis of (1-&gt;4)-beta-D-mannosidic linkages in mannans, galactomannans and glucomannans.</text>
        <dbReference type="EC" id="3.2.1.78"/>
    </reaction>
</comment>
<feature type="domain" description="Glycoside hydrolase family 5" evidence="6">
    <location>
        <begin position="24"/>
        <end position="431"/>
    </location>
</feature>
<keyword evidence="8" id="KW-1185">Reference proteome</keyword>
<keyword evidence="5" id="KW-0732">Signal</keyword>
<name>A0ABW2DQJ4_9BACT</name>
<keyword evidence="4" id="KW-0326">Glycosidase</keyword>